<dbReference type="InterPro" id="IPR017930">
    <property type="entry name" value="Myb_dom"/>
</dbReference>
<evidence type="ECO:0000256" key="5">
    <source>
        <dbReference type="ARBA" id="ARBA00023242"/>
    </source>
</evidence>
<feature type="domain" description="SANT" evidence="8">
    <location>
        <begin position="124"/>
        <end position="172"/>
    </location>
</feature>
<organism evidence="11 12">
    <name type="scientific">Musa acuminata subsp. malaccensis</name>
    <name type="common">Wild banana</name>
    <name type="synonym">Musa malaccensis</name>
    <dbReference type="NCBI Taxonomy" id="214687"/>
    <lineage>
        <taxon>Eukaryota</taxon>
        <taxon>Viridiplantae</taxon>
        <taxon>Streptophyta</taxon>
        <taxon>Embryophyta</taxon>
        <taxon>Tracheophyta</taxon>
        <taxon>Spermatophyta</taxon>
        <taxon>Magnoliopsida</taxon>
        <taxon>Liliopsida</taxon>
        <taxon>Zingiberales</taxon>
        <taxon>Musaceae</taxon>
        <taxon>Musa</taxon>
    </lineage>
</organism>
<dbReference type="PANTHER" id="PTHR44191">
    <property type="entry name" value="TRANSCRIPTION FACTOR KUA1"/>
    <property type="match status" value="1"/>
</dbReference>
<sequence>MEVHEGAPILYTSQASMLRGVGKEMSQASCFKASTMEAVVEEHKREKVVTLFGVRILGTAEGEEEEVMRKCWSMGCLASCTVASPCAAPGTGGSSQAYVSDSGLDQSLKRGSRRGQERKRGIPWTEEEHRTFLAGLEKLGKGDWRGISREFVTSRTPTQVASHAQKYFLRKNNPGKRKRRSSLFDVVTSDRISAAGTAIDAVWPPAGVVRVHGGTRLVILLQFQLSSDCSMGSYQVGISGSSTVGDDPDLLGVSSSYSSCQPLSSDAPLSDEPSDLELRISLPAPHSLTKLATQGAAGAIRVI</sequence>
<feature type="domain" description="HTH myb-type" evidence="9">
    <location>
        <begin position="116"/>
        <end position="172"/>
    </location>
</feature>
<dbReference type="InterPro" id="IPR017884">
    <property type="entry name" value="SANT_dom"/>
</dbReference>
<keyword evidence="2" id="KW-0805">Transcription regulation</keyword>
<protein>
    <submittedName>
        <fullName evidence="10">(wild Malaysian banana) hypothetical protein</fullName>
    </submittedName>
</protein>
<name>A0A804JT18_MUSAM</name>
<evidence type="ECO:0000256" key="1">
    <source>
        <dbReference type="ARBA" id="ARBA00004123"/>
    </source>
</evidence>
<dbReference type="InterPro" id="IPR006447">
    <property type="entry name" value="Myb_dom_plants"/>
</dbReference>
<dbReference type="PROSITE" id="PS50090">
    <property type="entry name" value="MYB_LIKE"/>
    <property type="match status" value="1"/>
</dbReference>
<dbReference type="PANTHER" id="PTHR44191:SF61">
    <property type="entry name" value="OS08G0151000 PROTEIN"/>
    <property type="match status" value="1"/>
</dbReference>
<dbReference type="GO" id="GO:0009723">
    <property type="term" value="P:response to ethylene"/>
    <property type="evidence" value="ECO:0000318"/>
    <property type="project" value="GO_Central"/>
</dbReference>
<evidence type="ECO:0000256" key="4">
    <source>
        <dbReference type="ARBA" id="ARBA00023163"/>
    </source>
</evidence>
<keyword evidence="12" id="KW-1185">Reference proteome</keyword>
<dbReference type="GO" id="GO:0005634">
    <property type="term" value="C:nucleus"/>
    <property type="evidence" value="ECO:0007669"/>
    <property type="project" value="UniProtKB-SubCell"/>
</dbReference>
<keyword evidence="4" id="KW-0804">Transcription</keyword>
<dbReference type="GO" id="GO:0006355">
    <property type="term" value="P:regulation of DNA-templated transcription"/>
    <property type="evidence" value="ECO:0007669"/>
    <property type="project" value="UniProtKB-ARBA"/>
</dbReference>
<feature type="domain" description="Myb-like" evidence="7">
    <location>
        <begin position="116"/>
        <end position="168"/>
    </location>
</feature>
<evidence type="ECO:0000259" key="7">
    <source>
        <dbReference type="PROSITE" id="PS50090"/>
    </source>
</evidence>
<evidence type="ECO:0000313" key="11">
    <source>
        <dbReference type="EnsemblPlants" id="Ma07_p06930.2"/>
    </source>
</evidence>
<keyword evidence="3" id="KW-0238">DNA-binding</keyword>
<dbReference type="OrthoDB" id="118550at2759"/>
<keyword evidence="5" id="KW-0539">Nucleus</keyword>
<feature type="compositionally biased region" description="Polar residues" evidence="6">
    <location>
        <begin position="94"/>
        <end position="105"/>
    </location>
</feature>
<dbReference type="Gene3D" id="1.10.10.60">
    <property type="entry name" value="Homeodomain-like"/>
    <property type="match status" value="1"/>
</dbReference>
<dbReference type="EMBL" id="HG996473">
    <property type="protein sequence ID" value="CAG1855847.1"/>
    <property type="molecule type" value="Genomic_DNA"/>
</dbReference>
<evidence type="ECO:0000313" key="12">
    <source>
        <dbReference type="Proteomes" id="UP000012960"/>
    </source>
</evidence>
<evidence type="ECO:0000259" key="8">
    <source>
        <dbReference type="PROSITE" id="PS51293"/>
    </source>
</evidence>
<dbReference type="Gramene" id="Ma07_t06930.2">
    <property type="protein sequence ID" value="Ma07_p06930.2"/>
    <property type="gene ID" value="Ma07_g06930"/>
</dbReference>
<dbReference type="InterPro" id="IPR052245">
    <property type="entry name" value="Plant_Stress_Dev_TF"/>
</dbReference>
<accession>A0A804JT18</accession>
<evidence type="ECO:0000259" key="9">
    <source>
        <dbReference type="PROSITE" id="PS51294"/>
    </source>
</evidence>
<dbReference type="InterPro" id="IPR009057">
    <property type="entry name" value="Homeodomain-like_sf"/>
</dbReference>
<feature type="region of interest" description="Disordered" evidence="6">
    <location>
        <begin position="91"/>
        <end position="121"/>
    </location>
</feature>
<evidence type="ECO:0000256" key="3">
    <source>
        <dbReference type="ARBA" id="ARBA00023125"/>
    </source>
</evidence>
<dbReference type="PROSITE" id="PS51294">
    <property type="entry name" value="HTH_MYB"/>
    <property type="match status" value="1"/>
</dbReference>
<dbReference type="Proteomes" id="UP000012960">
    <property type="component" value="Unplaced"/>
</dbReference>
<dbReference type="PROSITE" id="PS51293">
    <property type="entry name" value="SANT"/>
    <property type="match status" value="1"/>
</dbReference>
<reference evidence="11" key="2">
    <citation type="submission" date="2021-05" db="UniProtKB">
        <authorList>
            <consortium name="EnsemblPlants"/>
        </authorList>
    </citation>
    <scope>IDENTIFICATION</scope>
    <source>
        <strain evidence="11">subsp. malaccensis</strain>
    </source>
</reference>
<dbReference type="Pfam" id="PF00249">
    <property type="entry name" value="Myb_DNA-binding"/>
    <property type="match status" value="1"/>
</dbReference>
<dbReference type="NCBIfam" id="TIGR01557">
    <property type="entry name" value="myb_SHAQKYF"/>
    <property type="match status" value="1"/>
</dbReference>
<proteinExistence type="predicted"/>
<dbReference type="FunFam" id="1.10.10.60:FF:000009">
    <property type="entry name" value="transcription factor MYB1R1"/>
    <property type="match status" value="1"/>
</dbReference>
<dbReference type="GO" id="GO:0009744">
    <property type="term" value="P:response to sucrose"/>
    <property type="evidence" value="ECO:0007669"/>
    <property type="project" value="UniProtKB-ARBA"/>
</dbReference>
<dbReference type="SMART" id="SM00717">
    <property type="entry name" value="SANT"/>
    <property type="match status" value="1"/>
</dbReference>
<dbReference type="AlphaFoldDB" id="A0A804JT18"/>
<evidence type="ECO:0000256" key="6">
    <source>
        <dbReference type="SAM" id="MobiDB-lite"/>
    </source>
</evidence>
<dbReference type="SUPFAM" id="SSF46689">
    <property type="entry name" value="Homeodomain-like"/>
    <property type="match status" value="1"/>
</dbReference>
<evidence type="ECO:0000256" key="2">
    <source>
        <dbReference type="ARBA" id="ARBA00023015"/>
    </source>
</evidence>
<dbReference type="GO" id="GO:0009739">
    <property type="term" value="P:response to gibberellin"/>
    <property type="evidence" value="ECO:0000318"/>
    <property type="project" value="GO_Central"/>
</dbReference>
<reference evidence="10" key="1">
    <citation type="submission" date="2021-03" db="EMBL/GenBank/DDBJ databases">
        <authorList>
            <consortium name="Genoscope - CEA"/>
            <person name="William W."/>
        </authorList>
    </citation>
    <scope>NUCLEOTIDE SEQUENCE</scope>
    <source>
        <strain evidence="10">Doubled-haploid Pahang</strain>
    </source>
</reference>
<dbReference type="GO" id="GO:0003677">
    <property type="term" value="F:DNA binding"/>
    <property type="evidence" value="ECO:0007669"/>
    <property type="project" value="UniProtKB-KW"/>
</dbReference>
<gene>
    <name evidence="10" type="ORF">GSMUA_47910.1</name>
</gene>
<dbReference type="EnsemblPlants" id="Ma07_t06930.2">
    <property type="protein sequence ID" value="Ma07_p06930.2"/>
    <property type="gene ID" value="Ma07_g06930"/>
</dbReference>
<dbReference type="CDD" id="cd00167">
    <property type="entry name" value="SANT"/>
    <property type="match status" value="1"/>
</dbReference>
<evidence type="ECO:0000313" key="10">
    <source>
        <dbReference type="EMBL" id="CAG1855847.1"/>
    </source>
</evidence>
<comment type="subcellular location">
    <subcellularLocation>
        <location evidence="1">Nucleus</location>
    </subcellularLocation>
</comment>
<dbReference type="InterPro" id="IPR001005">
    <property type="entry name" value="SANT/Myb"/>
</dbReference>